<organism evidence="1">
    <name type="scientific">Thermomicrobium roseum</name>
    <dbReference type="NCBI Taxonomy" id="500"/>
    <lineage>
        <taxon>Bacteria</taxon>
        <taxon>Pseudomonadati</taxon>
        <taxon>Thermomicrobiota</taxon>
        <taxon>Thermomicrobia</taxon>
        <taxon>Thermomicrobiales</taxon>
        <taxon>Thermomicrobiaceae</taxon>
        <taxon>Thermomicrobium</taxon>
    </lineage>
</organism>
<dbReference type="Gene3D" id="1.20.120.450">
    <property type="entry name" value="dinb family like domain"/>
    <property type="match status" value="1"/>
</dbReference>
<reference evidence="1" key="1">
    <citation type="journal article" date="2020" name="mSystems">
        <title>Genome- and Community-Level Interaction Insights into Carbon Utilization and Element Cycling Functions of Hydrothermarchaeota in Hydrothermal Sediment.</title>
        <authorList>
            <person name="Zhou Z."/>
            <person name="Liu Y."/>
            <person name="Xu W."/>
            <person name="Pan J."/>
            <person name="Luo Z.H."/>
            <person name="Li M."/>
        </authorList>
    </citation>
    <scope>NUCLEOTIDE SEQUENCE [LARGE SCALE GENOMIC DNA]</scope>
    <source>
        <strain evidence="1">SpSt-222</strain>
    </source>
</reference>
<protein>
    <submittedName>
        <fullName evidence="1">ClbS/DfsB family four-helix bundle protein</fullName>
    </submittedName>
</protein>
<proteinExistence type="predicted"/>
<dbReference type="Pfam" id="PF08020">
    <property type="entry name" value="DUF1706"/>
    <property type="match status" value="1"/>
</dbReference>
<dbReference type="SUPFAM" id="SSF109854">
    <property type="entry name" value="DinB/YfiT-like putative metalloenzymes"/>
    <property type="match status" value="1"/>
</dbReference>
<dbReference type="InterPro" id="IPR034660">
    <property type="entry name" value="DinB/YfiT-like"/>
</dbReference>
<dbReference type="InterPro" id="IPR012550">
    <property type="entry name" value="DUF1706"/>
</dbReference>
<dbReference type="AlphaFoldDB" id="A0A7C1JYY7"/>
<name>A0A7C1JYY7_THERO</name>
<sequence length="154" mass="18465">MTIDIMERRAILQDIQSAWVELRNAIRSLTEHEIVETGSWGTHSIKDLMAHIATWERLLIQRIQALEEGREPPTIEDIDAFNEEDIRRNEQLSLREVWDRFLGTHEKLLEILERTPVLTRELVAPDTYEHYREHLQDILEYEKRRSPSRRLKKE</sequence>
<dbReference type="EMBL" id="DSJL01000011">
    <property type="protein sequence ID" value="HEF65848.1"/>
    <property type="molecule type" value="Genomic_DNA"/>
</dbReference>
<accession>A0A7C1JYY7</accession>
<comment type="caution">
    <text evidence="1">The sequence shown here is derived from an EMBL/GenBank/DDBJ whole genome shotgun (WGS) entry which is preliminary data.</text>
</comment>
<gene>
    <name evidence="1" type="ORF">ENP47_09660</name>
</gene>
<evidence type="ECO:0000313" key="1">
    <source>
        <dbReference type="EMBL" id="HEF65848.1"/>
    </source>
</evidence>